<dbReference type="Proteomes" id="UP000683360">
    <property type="component" value="Unassembled WGS sequence"/>
</dbReference>
<dbReference type="OrthoDB" id="6159741at2759"/>
<protein>
    <recommendedName>
        <fullName evidence="1">Reverse transcriptase domain-containing protein</fullName>
    </recommendedName>
</protein>
<evidence type="ECO:0000259" key="1">
    <source>
        <dbReference type="PROSITE" id="PS50878"/>
    </source>
</evidence>
<proteinExistence type="predicted"/>
<dbReference type="EMBL" id="CAJPWZ010001062">
    <property type="protein sequence ID" value="CAG2206800.1"/>
    <property type="molecule type" value="Genomic_DNA"/>
</dbReference>
<dbReference type="InterPro" id="IPR036691">
    <property type="entry name" value="Endo/exonu/phosph_ase_sf"/>
</dbReference>
<gene>
    <name evidence="2" type="ORF">MEDL_21118</name>
</gene>
<dbReference type="Pfam" id="PF13966">
    <property type="entry name" value="zf-RVT"/>
    <property type="match status" value="1"/>
</dbReference>
<dbReference type="AlphaFoldDB" id="A0A8S3RFQ8"/>
<dbReference type="InterPro" id="IPR043502">
    <property type="entry name" value="DNA/RNA_pol_sf"/>
</dbReference>
<name>A0A8S3RFQ8_MYTED</name>
<reference evidence="2" key="1">
    <citation type="submission" date="2021-03" db="EMBL/GenBank/DDBJ databases">
        <authorList>
            <person name="Bekaert M."/>
        </authorList>
    </citation>
    <scope>NUCLEOTIDE SEQUENCE</scope>
</reference>
<dbReference type="CDD" id="cd01650">
    <property type="entry name" value="RT_nLTR_like"/>
    <property type="match status" value="1"/>
</dbReference>
<comment type="caution">
    <text evidence="2">The sequence shown here is derived from an EMBL/GenBank/DDBJ whole genome shotgun (WGS) entry which is preliminary data.</text>
</comment>
<sequence>MLSILKIISVNIRRSFETKIDGIIRDYGDCEIICLQECGYIKQHVISNLENNTDFKIYFSQGELHTKGVVTLVKKDIECTNHYFNSNILKGRLVHTSFKTDDKVINLLNIYSPTKSTGQQGFFYREMIEYCASVNIESHRNIMLGDFNCIDQKIDTKNPNVVLDNTVILLYKELCTMLNTLDSYRYKYPKKISYTFIGNKGAKTRIDKICISEALKHKIRDLKHIPYQYSDHKIIYISLKLKKTKWGNGYWKMNDSLLDKELYTEYINNFWINWKQRKSNYNILDWWEIGKKKIKELTIRFSKQLVARERIELSETYMKLENEENKIQPDQIIIDNLSETIIKLENKEKMGTIIRSRQDYYEEDIDNIDFFKQAEEKRGDKREVESVLDKNGKSCTSKSEVIKIVTDFYSDLYKSQNIDRQSMTNYLEDLNLNKLTEEDKTNFDTFITQDECLKLLKEFKNNKSPGVDGIGKSFYLKFWNIIGEDMVEVLNNVYLNGELTETMKTGLISLIYKNKGNRKDMKQWRPISLLCVDYKILTKFLSKNLSKILNKLLDKNQTGAGPEKLISDNLLSIESILEYMDLNGISGILISFDQEKAFDRVEHEFIIQVLRAMNFPSNFIRWIEIIYTNISSKVIINGALSDKIEITRSIRQGCPISMSIYAVIIEALACKVRRNNNIQGIQIPNHNTNVKLFQHADDCSIISTNLTDYEKLLEEFKQFGLVSGSKINENKTEILKIGNPNTKNYGSINKLIKDEIKVLGIWFGKNAVEINWKKKYYGLIQQIDKWKKRKFRYKHKVLVLNTYIISKFLYTARIYPPSEFYIKKINKVIYDFFWDNIELLNRTTITKQYKDGGQQVPDIKLKCEALLLYRITQVLTGNSSVWTSIFIYFIGITTRTILPKLAENMYRHSVVTIGQYERLKCIYLKYQSNIILNKKSFKDVYLQLLEFNNVINKIEILYPNVNFQHIWINLQRVNNMYIRDFIYKVVHMILPTGAWLSRRKFYRQTYKCSYCNKHVETLEHLFTKCVTLTYFRTLVCSIIQNEKNYQNFSMNTNTCILFNIDIDLFPYIYGYVHSIWACRYMPVEEHLSEILMLKYYKDELLYKQLNNIVQ</sequence>
<evidence type="ECO:0000313" key="3">
    <source>
        <dbReference type="Proteomes" id="UP000683360"/>
    </source>
</evidence>
<dbReference type="PANTHER" id="PTHR31635">
    <property type="entry name" value="REVERSE TRANSCRIPTASE DOMAIN-CONTAINING PROTEIN-RELATED"/>
    <property type="match status" value="1"/>
</dbReference>
<dbReference type="InterPro" id="IPR000477">
    <property type="entry name" value="RT_dom"/>
</dbReference>
<feature type="domain" description="Reverse transcriptase" evidence="1">
    <location>
        <begin position="492"/>
        <end position="767"/>
    </location>
</feature>
<dbReference type="Pfam" id="PF00078">
    <property type="entry name" value="RVT_1"/>
    <property type="match status" value="1"/>
</dbReference>
<dbReference type="GO" id="GO:0003824">
    <property type="term" value="F:catalytic activity"/>
    <property type="evidence" value="ECO:0007669"/>
    <property type="project" value="InterPro"/>
</dbReference>
<accession>A0A8S3RFQ8</accession>
<dbReference type="Gene3D" id="3.60.10.10">
    <property type="entry name" value="Endonuclease/exonuclease/phosphatase"/>
    <property type="match status" value="1"/>
</dbReference>
<dbReference type="Pfam" id="PF03372">
    <property type="entry name" value="Exo_endo_phos"/>
    <property type="match status" value="1"/>
</dbReference>
<keyword evidence="3" id="KW-1185">Reference proteome</keyword>
<evidence type="ECO:0000313" key="2">
    <source>
        <dbReference type="EMBL" id="CAG2206800.1"/>
    </source>
</evidence>
<dbReference type="InterPro" id="IPR026960">
    <property type="entry name" value="RVT-Znf"/>
</dbReference>
<dbReference type="SUPFAM" id="SSF56219">
    <property type="entry name" value="DNase I-like"/>
    <property type="match status" value="1"/>
</dbReference>
<dbReference type="PROSITE" id="PS50878">
    <property type="entry name" value="RT_POL"/>
    <property type="match status" value="1"/>
</dbReference>
<organism evidence="2 3">
    <name type="scientific">Mytilus edulis</name>
    <name type="common">Blue mussel</name>
    <dbReference type="NCBI Taxonomy" id="6550"/>
    <lineage>
        <taxon>Eukaryota</taxon>
        <taxon>Metazoa</taxon>
        <taxon>Spiralia</taxon>
        <taxon>Lophotrochozoa</taxon>
        <taxon>Mollusca</taxon>
        <taxon>Bivalvia</taxon>
        <taxon>Autobranchia</taxon>
        <taxon>Pteriomorphia</taxon>
        <taxon>Mytilida</taxon>
        <taxon>Mytiloidea</taxon>
        <taxon>Mytilidae</taxon>
        <taxon>Mytilinae</taxon>
        <taxon>Mytilus</taxon>
    </lineage>
</organism>
<dbReference type="PANTHER" id="PTHR31635:SF196">
    <property type="entry name" value="REVERSE TRANSCRIPTASE DOMAIN-CONTAINING PROTEIN-RELATED"/>
    <property type="match status" value="1"/>
</dbReference>
<dbReference type="InterPro" id="IPR005135">
    <property type="entry name" value="Endo/exonuclease/phosphatase"/>
</dbReference>
<dbReference type="SUPFAM" id="SSF56672">
    <property type="entry name" value="DNA/RNA polymerases"/>
    <property type="match status" value="1"/>
</dbReference>